<evidence type="ECO:0000313" key="3">
    <source>
        <dbReference type="Proteomes" id="UP000609531"/>
    </source>
</evidence>
<keyword evidence="3" id="KW-1185">Reference proteome</keyword>
<dbReference type="Proteomes" id="UP000609531">
    <property type="component" value="Unassembled WGS sequence"/>
</dbReference>
<feature type="chain" id="PRO_5037532892" evidence="1">
    <location>
        <begin position="35"/>
        <end position="208"/>
    </location>
</feature>
<accession>A0A934MJ94</accession>
<proteinExistence type="predicted"/>
<feature type="signal peptide" evidence="1">
    <location>
        <begin position="1"/>
        <end position="34"/>
    </location>
</feature>
<sequence>MSGSRSHRFRRSGVRRAFALCLALLLASAGTVSAHPDIAMRCRILLNFKNDKIDYIAETWTFDSFFSQGLLNDFDKDRDGAFDAAEAQALQADMMARLAEERYFTYFWAAGEEIANFRLIGFEPQVRDGYVTVGFALSLPHPVEPGSVKVELKDPSGAVSIELVEEQPVILRGMRAGWCEPQLYDSSAEAFFEGLSSPASVAISCGPR</sequence>
<reference evidence="2" key="1">
    <citation type="submission" date="2020-12" db="EMBL/GenBank/DDBJ databases">
        <title>Bacterial taxonomy.</title>
        <authorList>
            <person name="Pan X."/>
        </authorList>
    </citation>
    <scope>NUCLEOTIDE SEQUENCE</scope>
    <source>
        <strain evidence="2">B2012</strain>
    </source>
</reference>
<name>A0A934MJ94_9HYPH</name>
<dbReference type="AlphaFoldDB" id="A0A934MJ94"/>
<organism evidence="2 3">
    <name type="scientific">Acuticoccus mangrovi</name>
    <dbReference type="NCBI Taxonomy" id="2796142"/>
    <lineage>
        <taxon>Bacteria</taxon>
        <taxon>Pseudomonadati</taxon>
        <taxon>Pseudomonadota</taxon>
        <taxon>Alphaproteobacteria</taxon>
        <taxon>Hyphomicrobiales</taxon>
        <taxon>Amorphaceae</taxon>
        <taxon>Acuticoccus</taxon>
    </lineage>
</organism>
<dbReference type="InterPro" id="IPR010412">
    <property type="entry name" value="DUF1007"/>
</dbReference>
<dbReference type="EMBL" id="JAEKJA010000023">
    <property type="protein sequence ID" value="MBJ3778046.1"/>
    <property type="molecule type" value="Genomic_DNA"/>
</dbReference>
<evidence type="ECO:0000256" key="1">
    <source>
        <dbReference type="SAM" id="SignalP"/>
    </source>
</evidence>
<keyword evidence="1" id="KW-0732">Signal</keyword>
<dbReference type="Pfam" id="PF06226">
    <property type="entry name" value="DUF1007"/>
    <property type="match status" value="1"/>
</dbReference>
<evidence type="ECO:0000313" key="2">
    <source>
        <dbReference type="EMBL" id="MBJ3778046.1"/>
    </source>
</evidence>
<protein>
    <submittedName>
        <fullName evidence="2">DUF1007 family protein</fullName>
    </submittedName>
</protein>
<gene>
    <name evidence="2" type="ORF">JCR33_20265</name>
</gene>
<dbReference type="RefSeq" id="WP_198883952.1">
    <property type="nucleotide sequence ID" value="NZ_JAEKJA010000023.1"/>
</dbReference>
<comment type="caution">
    <text evidence="2">The sequence shown here is derived from an EMBL/GenBank/DDBJ whole genome shotgun (WGS) entry which is preliminary data.</text>
</comment>